<comment type="similarity">
    <text evidence="1">Belongs to the N(4)/N(6)-methyltransferase family. N(4) subfamily.</text>
</comment>
<name>A0A6N7XDE6_9FIRM</name>
<comment type="caution">
    <text evidence="10">The sequence shown here is derived from an EMBL/GenBank/DDBJ whole genome shotgun (WGS) entry which is preliminary data.</text>
</comment>
<gene>
    <name evidence="10" type="ORF">FYJ71_01055</name>
</gene>
<evidence type="ECO:0000256" key="2">
    <source>
        <dbReference type="ARBA" id="ARBA00022603"/>
    </source>
</evidence>
<evidence type="ECO:0000256" key="5">
    <source>
        <dbReference type="ARBA" id="ARBA00022747"/>
    </source>
</evidence>
<protein>
    <recommendedName>
        <fullName evidence="8">Methyltransferase</fullName>
        <ecNumber evidence="8">2.1.1.-</ecNumber>
    </recommendedName>
</protein>
<comment type="catalytic activity">
    <reaction evidence="7">
        <text>a 2'-deoxycytidine in DNA + S-adenosyl-L-methionine = an N(4)-methyl-2'-deoxycytidine in DNA + S-adenosyl-L-homocysteine + H(+)</text>
        <dbReference type="Rhea" id="RHEA:16857"/>
        <dbReference type="Rhea" id="RHEA-COMP:11369"/>
        <dbReference type="Rhea" id="RHEA-COMP:13674"/>
        <dbReference type="ChEBI" id="CHEBI:15378"/>
        <dbReference type="ChEBI" id="CHEBI:57856"/>
        <dbReference type="ChEBI" id="CHEBI:59789"/>
        <dbReference type="ChEBI" id="CHEBI:85452"/>
        <dbReference type="ChEBI" id="CHEBI:137933"/>
        <dbReference type="EC" id="2.1.1.113"/>
    </reaction>
</comment>
<evidence type="ECO:0000256" key="1">
    <source>
        <dbReference type="ARBA" id="ARBA00010203"/>
    </source>
</evidence>
<reference evidence="10 11" key="1">
    <citation type="submission" date="2019-08" db="EMBL/GenBank/DDBJ databases">
        <title>In-depth cultivation of the pig gut microbiome towards novel bacterial diversity and tailored functional studies.</title>
        <authorList>
            <person name="Wylensek D."/>
            <person name="Hitch T.C.A."/>
            <person name="Clavel T."/>
        </authorList>
    </citation>
    <scope>NUCLEOTIDE SEQUENCE [LARGE SCALE GENOMIC DNA]</scope>
    <source>
        <strain evidence="10 11">WCA-SAB-591-4A-A</strain>
    </source>
</reference>
<dbReference type="GO" id="GO:0008170">
    <property type="term" value="F:N-methyltransferase activity"/>
    <property type="evidence" value="ECO:0007669"/>
    <property type="project" value="InterPro"/>
</dbReference>
<dbReference type="InterPro" id="IPR001091">
    <property type="entry name" value="RM_Methyltransferase"/>
</dbReference>
<evidence type="ECO:0000256" key="8">
    <source>
        <dbReference type="RuleBase" id="RU362026"/>
    </source>
</evidence>
<keyword evidence="6" id="KW-0238">DNA-binding</keyword>
<dbReference type="GO" id="GO:0015667">
    <property type="term" value="F:site-specific DNA-methyltransferase (cytosine-N4-specific) activity"/>
    <property type="evidence" value="ECO:0007669"/>
    <property type="project" value="UniProtKB-EC"/>
</dbReference>
<dbReference type="SUPFAM" id="SSF53335">
    <property type="entry name" value="S-adenosyl-L-methionine-dependent methyltransferases"/>
    <property type="match status" value="1"/>
</dbReference>
<dbReference type="PROSITE" id="PS00093">
    <property type="entry name" value="N4_MTASE"/>
    <property type="match status" value="1"/>
</dbReference>
<dbReference type="Gene3D" id="3.40.50.150">
    <property type="entry name" value="Vaccinia Virus protein VP39"/>
    <property type="match status" value="1"/>
</dbReference>
<keyword evidence="2 10" id="KW-0489">Methyltransferase</keyword>
<evidence type="ECO:0000256" key="6">
    <source>
        <dbReference type="ARBA" id="ARBA00023125"/>
    </source>
</evidence>
<dbReference type="PRINTS" id="PR00508">
    <property type="entry name" value="S21N4MTFRASE"/>
</dbReference>
<evidence type="ECO:0000256" key="7">
    <source>
        <dbReference type="ARBA" id="ARBA00049120"/>
    </source>
</evidence>
<keyword evidence="3 10" id="KW-0808">Transferase</keyword>
<evidence type="ECO:0000313" key="11">
    <source>
        <dbReference type="Proteomes" id="UP000440713"/>
    </source>
</evidence>
<dbReference type="GO" id="GO:0032259">
    <property type="term" value="P:methylation"/>
    <property type="evidence" value="ECO:0007669"/>
    <property type="project" value="UniProtKB-KW"/>
</dbReference>
<dbReference type="InterPro" id="IPR029063">
    <property type="entry name" value="SAM-dependent_MTases_sf"/>
</dbReference>
<dbReference type="Pfam" id="PF01555">
    <property type="entry name" value="N6_N4_Mtase"/>
    <property type="match status" value="1"/>
</dbReference>
<evidence type="ECO:0000259" key="9">
    <source>
        <dbReference type="Pfam" id="PF01555"/>
    </source>
</evidence>
<organism evidence="10 11">
    <name type="scientific">Peptostreptococcus porci</name>
    <dbReference type="NCBI Taxonomy" id="2652282"/>
    <lineage>
        <taxon>Bacteria</taxon>
        <taxon>Bacillati</taxon>
        <taxon>Bacillota</taxon>
        <taxon>Clostridia</taxon>
        <taxon>Peptostreptococcales</taxon>
        <taxon>Peptostreptococcaceae</taxon>
        <taxon>Peptostreptococcus</taxon>
    </lineage>
</organism>
<feature type="domain" description="DNA methylase N-4/N-6" evidence="9">
    <location>
        <begin position="25"/>
        <end position="241"/>
    </location>
</feature>
<evidence type="ECO:0000256" key="3">
    <source>
        <dbReference type="ARBA" id="ARBA00022679"/>
    </source>
</evidence>
<evidence type="ECO:0000256" key="4">
    <source>
        <dbReference type="ARBA" id="ARBA00022691"/>
    </source>
</evidence>
<dbReference type="EMBL" id="VUNE01000001">
    <property type="protein sequence ID" value="MST61573.1"/>
    <property type="molecule type" value="Genomic_DNA"/>
</dbReference>
<keyword evidence="5" id="KW-0680">Restriction system</keyword>
<dbReference type="AlphaFoldDB" id="A0A6N7XDE6"/>
<evidence type="ECO:0000313" key="10">
    <source>
        <dbReference type="EMBL" id="MST61573.1"/>
    </source>
</evidence>
<dbReference type="EC" id="2.1.1.-" evidence="8"/>
<dbReference type="GO" id="GO:0003677">
    <property type="term" value="F:DNA binding"/>
    <property type="evidence" value="ECO:0007669"/>
    <property type="project" value="UniProtKB-KW"/>
</dbReference>
<keyword evidence="11" id="KW-1185">Reference proteome</keyword>
<dbReference type="InterPro" id="IPR017985">
    <property type="entry name" value="MeTrfase_CN4_CS"/>
</dbReference>
<keyword evidence="4" id="KW-0949">S-adenosyl-L-methionine</keyword>
<sequence length="248" mass="28305">MYKDNSSRIYLADTLTTTVIPDDYIDLIVTSPPYNLDIDYKSCADNQPYDEYLKFTNKWLKKCYRWLKQDGRMCLNIPLDKNKGGHQSVGADITTIAKEVGFKYHSTVVWNEGNISKSSAWGSWMSASSPYVIAPVELILLLYKDSWKKTSGSRKSDILREEFISWTNGVWTFNGESKRKIGHPAPFPVELPKRCIKLFSFIDDIVLDPFMGSGSTLVAARQLSRRGIGIDFEEDYCNIAINRIKNET</sequence>
<proteinExistence type="inferred from homology"/>
<dbReference type="InterPro" id="IPR002941">
    <property type="entry name" value="DNA_methylase_N4/N6"/>
</dbReference>
<accession>A0A6N7XDE6</accession>
<dbReference type="GO" id="GO:0009307">
    <property type="term" value="P:DNA restriction-modification system"/>
    <property type="evidence" value="ECO:0007669"/>
    <property type="project" value="UniProtKB-KW"/>
</dbReference>
<dbReference type="Proteomes" id="UP000440713">
    <property type="component" value="Unassembled WGS sequence"/>
</dbReference>